<keyword evidence="2" id="KW-0812">Transmembrane</keyword>
<dbReference type="HOGENOM" id="CLU_948459_0_0_1"/>
<feature type="compositionally biased region" description="Polar residues" evidence="1">
    <location>
        <begin position="176"/>
        <end position="195"/>
    </location>
</feature>
<dbReference type="Ensembl" id="ENSCSAVT00000010016.1">
    <property type="protein sequence ID" value="ENSCSAVP00000009896.1"/>
    <property type="gene ID" value="ENSCSAVG00000005818.1"/>
</dbReference>
<evidence type="ECO:0008006" key="5">
    <source>
        <dbReference type="Google" id="ProtNLM"/>
    </source>
</evidence>
<feature type="region of interest" description="Disordered" evidence="1">
    <location>
        <begin position="266"/>
        <end position="294"/>
    </location>
</feature>
<evidence type="ECO:0000256" key="2">
    <source>
        <dbReference type="SAM" id="Phobius"/>
    </source>
</evidence>
<sequence>MGYVTDRCHRQRRCTIPVPRHLCGNYVHVEYSCVPEVVLTRHLPSPNLSMVHSTGDVINELSNVTSSTTILLPTTTREAVIIPKLAAVPQLSTGTTSSRTTIVDSAITSQTSLVVTSSTDLASHDVTTVLPIIATVTPTKREATQNTVVIQPTSAVRESSIEAVNEFPLSGFGQKGVTTAGNQSSTTGGASSKTPMSDVEIATVGDAGAATSTGFMFIRSIAALVIFIRENSDQVLIIFLASISSGLFLTVCVLLCRRGDFPSITKKKKKETQPHREDSASLLGNRETSQQSRT</sequence>
<evidence type="ECO:0000256" key="1">
    <source>
        <dbReference type="SAM" id="MobiDB-lite"/>
    </source>
</evidence>
<keyword evidence="2" id="KW-0472">Membrane</keyword>
<keyword evidence="4" id="KW-1185">Reference proteome</keyword>
<evidence type="ECO:0000313" key="4">
    <source>
        <dbReference type="Proteomes" id="UP000007875"/>
    </source>
</evidence>
<reference evidence="4" key="1">
    <citation type="submission" date="2003-08" db="EMBL/GenBank/DDBJ databases">
        <authorList>
            <person name="Birren B."/>
            <person name="Nusbaum C."/>
            <person name="Abebe A."/>
            <person name="Abouelleil A."/>
            <person name="Adekoya E."/>
            <person name="Ait-zahra M."/>
            <person name="Allen N."/>
            <person name="Allen T."/>
            <person name="An P."/>
            <person name="Anderson M."/>
            <person name="Anderson S."/>
            <person name="Arachchi H."/>
            <person name="Armbruster J."/>
            <person name="Bachantsang P."/>
            <person name="Baldwin J."/>
            <person name="Barry A."/>
            <person name="Bayul T."/>
            <person name="Blitshsteyn B."/>
            <person name="Bloom T."/>
            <person name="Blye J."/>
            <person name="Boguslavskiy L."/>
            <person name="Borowsky M."/>
            <person name="Boukhgalter B."/>
            <person name="Brunache A."/>
            <person name="Butler J."/>
            <person name="Calixte N."/>
            <person name="Calvo S."/>
            <person name="Camarata J."/>
            <person name="Campo K."/>
            <person name="Chang J."/>
            <person name="Cheshatsang Y."/>
            <person name="Citroen M."/>
            <person name="Collymore A."/>
            <person name="Considine T."/>
            <person name="Cook A."/>
            <person name="Cooke P."/>
            <person name="Corum B."/>
            <person name="Cuomo C."/>
            <person name="David R."/>
            <person name="Dawoe T."/>
            <person name="Degray S."/>
            <person name="Dodge S."/>
            <person name="Dooley K."/>
            <person name="Dorje P."/>
            <person name="Dorjee K."/>
            <person name="Dorris L."/>
            <person name="Duffey N."/>
            <person name="Dupes A."/>
            <person name="Elkins T."/>
            <person name="Engels R."/>
            <person name="Erickson J."/>
            <person name="Farina A."/>
            <person name="Faro S."/>
            <person name="Ferreira P."/>
            <person name="Fischer H."/>
            <person name="Fitzgerald M."/>
            <person name="Foley K."/>
            <person name="Gage D."/>
            <person name="Galagan J."/>
            <person name="Gearin G."/>
            <person name="Gnerre S."/>
            <person name="Gnirke A."/>
            <person name="Goyette A."/>
            <person name="Graham J."/>
            <person name="Grandbois E."/>
            <person name="Gyaltsen K."/>
            <person name="Hafez N."/>
            <person name="Hagopian D."/>
            <person name="Hagos B."/>
            <person name="Hall J."/>
            <person name="Hatcher B."/>
            <person name="Heller A."/>
            <person name="Higgins H."/>
            <person name="Honan T."/>
            <person name="Horn A."/>
            <person name="Houde N."/>
            <person name="Hughes L."/>
            <person name="Hulme W."/>
            <person name="Husby E."/>
            <person name="Iliev I."/>
            <person name="Jaffe D."/>
            <person name="Jones C."/>
            <person name="Kamal M."/>
            <person name="Kamat A."/>
            <person name="Kamvysselis M."/>
            <person name="Karlsson E."/>
            <person name="Kells C."/>
            <person name="Kieu A."/>
            <person name="Kisner P."/>
            <person name="Kodira C."/>
            <person name="Kulbokas E."/>
            <person name="Labutti K."/>
            <person name="Lama D."/>
            <person name="Landers T."/>
            <person name="Leger J."/>
            <person name="Levine S."/>
            <person name="Lewis D."/>
            <person name="Lewis T."/>
            <person name="Lindblad-toh K."/>
            <person name="Liu X."/>
            <person name="Lokyitsang T."/>
            <person name="Lokyitsang Y."/>
            <person name="Lucien O."/>
            <person name="Lui A."/>
            <person name="Ma L.J."/>
            <person name="Mabbitt R."/>
            <person name="Macdonald J."/>
            <person name="Maclean C."/>
            <person name="Major J."/>
            <person name="Manning J."/>
            <person name="Marabella R."/>
            <person name="Maru K."/>
            <person name="Matthews C."/>
            <person name="Mauceli E."/>
            <person name="Mccarthy M."/>
            <person name="Mcdonough S."/>
            <person name="Mcghee T."/>
            <person name="Meldrim J."/>
            <person name="Meneus L."/>
            <person name="Mesirov J."/>
            <person name="Mihalev A."/>
            <person name="Mihova T."/>
            <person name="Mikkelsen T."/>
            <person name="Mlenga V."/>
            <person name="Moru K."/>
            <person name="Mozes J."/>
            <person name="Mulrain L."/>
            <person name="Munson G."/>
            <person name="Naylor J."/>
            <person name="Newes C."/>
            <person name="Nguyen C."/>
            <person name="Nguyen N."/>
            <person name="Nguyen T."/>
            <person name="Nicol R."/>
            <person name="Nielsen C."/>
            <person name="Nizzari M."/>
            <person name="Norbu C."/>
            <person name="Norbu N."/>
            <person name="O'donnell P."/>
            <person name="Okoawo O."/>
            <person name="O'leary S."/>
            <person name="Omotosho B."/>
            <person name="O'neill K."/>
            <person name="Osman S."/>
            <person name="Parker S."/>
            <person name="Perrin D."/>
            <person name="Phunkhang P."/>
            <person name="Piqani B."/>
            <person name="Purcell S."/>
            <person name="Rachupka T."/>
            <person name="Ramasamy U."/>
            <person name="Rameau R."/>
            <person name="Ray V."/>
            <person name="Raymond C."/>
            <person name="Retta R."/>
            <person name="Richardson S."/>
            <person name="Rise C."/>
            <person name="Rodriguez J."/>
            <person name="Rogers J."/>
            <person name="Rogov P."/>
            <person name="Rutman M."/>
            <person name="Schupbach R."/>
            <person name="Seaman C."/>
            <person name="Settipalli S."/>
            <person name="Sharpe T."/>
            <person name="Sheridan J."/>
            <person name="Sherpa N."/>
            <person name="Shi J."/>
            <person name="Smirnov S."/>
            <person name="Smith C."/>
            <person name="Sougnez C."/>
            <person name="Spencer B."/>
            <person name="Stalker J."/>
            <person name="Stange-thomann N."/>
            <person name="Stavropoulos S."/>
            <person name="Stetson K."/>
            <person name="Stone C."/>
            <person name="Stone S."/>
            <person name="Stubbs M."/>
            <person name="Talamas J."/>
            <person name="Tchuinga P."/>
            <person name="Tenzing P."/>
            <person name="Tesfaye S."/>
            <person name="Theodore J."/>
            <person name="Thoulutsang Y."/>
            <person name="Topham K."/>
            <person name="Towey S."/>
            <person name="Tsamla T."/>
            <person name="Tsomo N."/>
            <person name="Vallee D."/>
            <person name="Vassiliev H."/>
            <person name="Venkataraman V."/>
            <person name="Vinson J."/>
            <person name="Vo A."/>
            <person name="Wade C."/>
            <person name="Wang S."/>
            <person name="Wangchuk T."/>
            <person name="Wangdi T."/>
            <person name="Whittaker C."/>
            <person name="Wilkinson J."/>
            <person name="Wu Y."/>
            <person name="Wyman D."/>
            <person name="Yadav S."/>
            <person name="Yang S."/>
            <person name="Yang X."/>
            <person name="Yeager S."/>
            <person name="Yee E."/>
            <person name="Young G."/>
            <person name="Zainoun J."/>
            <person name="Zembeck L."/>
            <person name="Zimmer A."/>
            <person name="Zody M."/>
            <person name="Lander E."/>
        </authorList>
    </citation>
    <scope>NUCLEOTIDE SEQUENCE [LARGE SCALE GENOMIC DNA]</scope>
</reference>
<accession>H2YX35</accession>
<feature type="transmembrane region" description="Helical" evidence="2">
    <location>
        <begin position="235"/>
        <end position="256"/>
    </location>
</feature>
<dbReference type="AlphaFoldDB" id="H2YX35"/>
<reference evidence="3" key="2">
    <citation type="submission" date="2025-08" db="UniProtKB">
        <authorList>
            <consortium name="Ensembl"/>
        </authorList>
    </citation>
    <scope>IDENTIFICATION</scope>
</reference>
<dbReference type="Proteomes" id="UP000007875">
    <property type="component" value="Unassembled WGS sequence"/>
</dbReference>
<organism evidence="3 4">
    <name type="scientific">Ciona savignyi</name>
    <name type="common">Pacific transparent sea squirt</name>
    <dbReference type="NCBI Taxonomy" id="51511"/>
    <lineage>
        <taxon>Eukaryota</taxon>
        <taxon>Metazoa</taxon>
        <taxon>Chordata</taxon>
        <taxon>Tunicata</taxon>
        <taxon>Ascidiacea</taxon>
        <taxon>Phlebobranchia</taxon>
        <taxon>Cionidae</taxon>
        <taxon>Ciona</taxon>
    </lineage>
</organism>
<evidence type="ECO:0000313" key="3">
    <source>
        <dbReference type="Ensembl" id="ENSCSAVP00000009896.1"/>
    </source>
</evidence>
<dbReference type="InParanoid" id="H2YX35"/>
<feature type="region of interest" description="Disordered" evidence="1">
    <location>
        <begin position="175"/>
        <end position="196"/>
    </location>
</feature>
<protein>
    <recommendedName>
        <fullName evidence="5">SUEL-type lectin domain-containing protein</fullName>
    </recommendedName>
</protein>
<keyword evidence="2" id="KW-1133">Transmembrane helix</keyword>
<proteinExistence type="predicted"/>
<reference evidence="3" key="3">
    <citation type="submission" date="2025-09" db="UniProtKB">
        <authorList>
            <consortium name="Ensembl"/>
        </authorList>
    </citation>
    <scope>IDENTIFICATION</scope>
</reference>
<name>H2YX35_CIOSA</name>